<gene>
    <name evidence="2" type="ORF">BESB_077690</name>
</gene>
<feature type="region of interest" description="Disordered" evidence="1">
    <location>
        <begin position="418"/>
        <end position="453"/>
    </location>
</feature>
<accession>A0A2A9MDU1</accession>
<dbReference type="RefSeq" id="XP_029217561.1">
    <property type="nucleotide sequence ID" value="XM_029366130.1"/>
</dbReference>
<reference evidence="2 3" key="1">
    <citation type="submission" date="2017-09" db="EMBL/GenBank/DDBJ databases">
        <title>Genome sequencing of Besnoitia besnoiti strain Bb-Ger1.</title>
        <authorList>
            <person name="Schares G."/>
            <person name="Venepally P."/>
            <person name="Lorenzi H.A."/>
        </authorList>
    </citation>
    <scope>NUCLEOTIDE SEQUENCE [LARGE SCALE GENOMIC DNA]</scope>
    <source>
        <strain evidence="2 3">Bb-Ger1</strain>
    </source>
</reference>
<dbReference type="VEuPathDB" id="ToxoDB:BESB_077690"/>
<dbReference type="EMBL" id="NWUJ01000008">
    <property type="protein sequence ID" value="PFH33552.1"/>
    <property type="molecule type" value="Genomic_DNA"/>
</dbReference>
<evidence type="ECO:0000313" key="3">
    <source>
        <dbReference type="Proteomes" id="UP000224006"/>
    </source>
</evidence>
<name>A0A2A9MDU1_BESBE</name>
<proteinExistence type="predicted"/>
<feature type="region of interest" description="Disordered" evidence="1">
    <location>
        <begin position="249"/>
        <end position="276"/>
    </location>
</feature>
<comment type="caution">
    <text evidence="2">The sequence shown here is derived from an EMBL/GenBank/DDBJ whole genome shotgun (WGS) entry which is preliminary data.</text>
</comment>
<dbReference type="GeneID" id="40312695"/>
<protein>
    <submittedName>
        <fullName evidence="2">Uncharacterized protein</fullName>
    </submittedName>
</protein>
<feature type="compositionally biased region" description="Basic and acidic residues" evidence="1">
    <location>
        <begin position="249"/>
        <end position="263"/>
    </location>
</feature>
<dbReference type="AlphaFoldDB" id="A0A2A9MDU1"/>
<evidence type="ECO:0000256" key="1">
    <source>
        <dbReference type="SAM" id="MobiDB-lite"/>
    </source>
</evidence>
<dbReference type="Proteomes" id="UP000224006">
    <property type="component" value="Chromosome VII"/>
</dbReference>
<dbReference type="KEGG" id="bbes:BESB_077690"/>
<organism evidence="2 3">
    <name type="scientific">Besnoitia besnoiti</name>
    <name type="common">Apicomplexan protozoan</name>
    <dbReference type="NCBI Taxonomy" id="94643"/>
    <lineage>
        <taxon>Eukaryota</taxon>
        <taxon>Sar</taxon>
        <taxon>Alveolata</taxon>
        <taxon>Apicomplexa</taxon>
        <taxon>Conoidasida</taxon>
        <taxon>Coccidia</taxon>
        <taxon>Eucoccidiorida</taxon>
        <taxon>Eimeriorina</taxon>
        <taxon>Sarcocystidae</taxon>
        <taxon>Besnoitia</taxon>
    </lineage>
</organism>
<evidence type="ECO:0000313" key="2">
    <source>
        <dbReference type="EMBL" id="PFH33552.1"/>
    </source>
</evidence>
<sequence>MPSACCHPLPITNGGATPLLPSRDLDPDMSGDYKVVSQPEGVRGRVSDEPNAAALQARVGSLTEAASYSPAGYHEATGSPAQLADEGGAQEVVAPPLSHVWERILESRIHTERALLARAQTLGVAPSVGVGETEDAVSSGGAGDAQEASFSGAFLEEMALQPGPSTPPLPLAPQVWPETLAEDVTVERLTPAEAPVADAGVMDVEASDGAPELARGLCCSALLPQTETGLHLMHETGAAVFWPESDAHDCQGRSRVSQKEEPKNPPGGEKVPDPGLLKQLLGDLADDGRFTPMGEEAHWWPVELGSHFGCGEGTLYSGSAASSAARPAARVGQVPEGSEGASAATVSVSGPCTQGVHVPPDDKGSPSPCTQNLSPVSHRVGAAAETVSQTPTGIPMIRTGEEPTQHAVRGRARWETWQSGREVRRGQTTQAKPGATPVQGQSTYNVRVDPKHY</sequence>
<keyword evidence="3" id="KW-1185">Reference proteome</keyword>